<dbReference type="InterPro" id="IPR021798">
    <property type="entry name" value="AftD_N"/>
</dbReference>
<evidence type="ECO:0000313" key="5">
    <source>
        <dbReference type="Proteomes" id="UP000256253"/>
    </source>
</evidence>
<feature type="transmembrane region" description="Helical" evidence="2">
    <location>
        <begin position="1318"/>
        <end position="1339"/>
    </location>
</feature>
<feature type="transmembrane region" description="Helical" evidence="2">
    <location>
        <begin position="29"/>
        <end position="48"/>
    </location>
</feature>
<feature type="transmembrane region" description="Helical" evidence="2">
    <location>
        <begin position="157"/>
        <end position="180"/>
    </location>
</feature>
<evidence type="ECO:0000259" key="3">
    <source>
        <dbReference type="Pfam" id="PF11847"/>
    </source>
</evidence>
<feature type="transmembrane region" description="Helical" evidence="2">
    <location>
        <begin position="1218"/>
        <end position="1242"/>
    </location>
</feature>
<keyword evidence="4" id="KW-0808">Transferase</keyword>
<feature type="compositionally biased region" description="Acidic residues" evidence="1">
    <location>
        <begin position="1397"/>
        <end position="1413"/>
    </location>
</feature>
<keyword evidence="2" id="KW-1133">Transmembrane helix</keyword>
<feature type="transmembrane region" description="Helical" evidence="2">
    <location>
        <begin position="96"/>
        <end position="121"/>
    </location>
</feature>
<comment type="caution">
    <text evidence="4">The sequence shown here is derived from an EMBL/GenBank/DDBJ whole genome shotgun (WGS) entry which is preliminary data.</text>
</comment>
<dbReference type="GO" id="GO:0016740">
    <property type="term" value="F:transferase activity"/>
    <property type="evidence" value="ECO:0007669"/>
    <property type="project" value="UniProtKB-KW"/>
</dbReference>
<evidence type="ECO:0000313" key="4">
    <source>
        <dbReference type="EMBL" id="REF31029.1"/>
    </source>
</evidence>
<feature type="transmembrane region" description="Helical" evidence="2">
    <location>
        <begin position="420"/>
        <end position="442"/>
    </location>
</feature>
<dbReference type="InterPro" id="IPR008979">
    <property type="entry name" value="Galactose-bd-like_sf"/>
</dbReference>
<feature type="transmembrane region" description="Helical" evidence="2">
    <location>
        <begin position="1345"/>
        <end position="1367"/>
    </location>
</feature>
<reference evidence="4 5" key="1">
    <citation type="submission" date="2018-08" db="EMBL/GenBank/DDBJ databases">
        <title>Sequencing the genomes of 1000 actinobacteria strains.</title>
        <authorList>
            <person name="Klenk H.-P."/>
        </authorList>
    </citation>
    <scope>NUCLEOTIDE SEQUENCE [LARGE SCALE GENOMIC DNA]</scope>
    <source>
        <strain evidence="4 5">DSM 22967</strain>
    </source>
</reference>
<feature type="transmembrane region" description="Helical" evidence="2">
    <location>
        <begin position="240"/>
        <end position="260"/>
    </location>
</feature>
<dbReference type="OrthoDB" id="5242711at2"/>
<sequence>MPRSASIGSPDVSRTTDDSSDSYPHLGRWLHALVLVAITFICLAQSPGVTTFDTKLDLTQDPGSFMRQTLTVWTPDINMGSLQNQAYGYLFPTGPYYLLGDLIGAPMWLWQRLWSLLILVIAFEGMRLVLRALGGSTPVVAIVAASSYAFAPRVLGTVGVLSGQTLPGAVLPWTVLPLVLAHQGRLGWRRAVVLSAATVPFMGGVNATEVMLVLLLPGLLVLMSGGSWRSRWRRTAAWSGLIILVCIWWIGPLLVLGTYAPPFLDYVESARNTTAPVGFLQSVQGTTHWLSYLDPVDSDWYTAFRLSHEPVFLVASAAVGICGLVGLTLRRTPLRLPLAVAAFGALAFLTLGHGGVSGSPLQSTFLSFLDGGGAPFRNIHKVDPLVRFAVAVGLTSTITVAAPRVRRLLGWDQHPDLRHLASGIPAAVAFVLVASSLVPAAAGQMRSAKGWKDIPQPWLQMSETLQKLPAGARTLVVPGADIGDQTWGRTVDELIQTFPGVNWASRSKVPLVSNGGIRFLDEVENAFWAGRGSTGLVQALASAGFTNILVRNDIAAENNVPDPDRVHQAIAGMPGLSKVKAFGVGQGGYPMVELYSLRGASGSPLAVPMSQTRVFYGEADNLVRAYESGAIRGDEVTVSNAPGDTRAHVTDTAPARLVTEGWSRQERSFARVHESRSSVMTEDDEFGSTRAQHDYGPMSGTQQATAVYSGVSSVRVSSTADSAGSLGPVRPDLGAWAAVDGRPDTAWVSAGGTDPRQQWIAVDLDAARTPGKVDLKFRESVADVKVVRLVADSETKTVRLDATGAGSTVLQRPTKQVKVEVVTASGAGQVGLSDLRIAGLSPQRSIQVPTLVDAGDSLVFTDNPGRTVCTVGALGVGCNPLTYVGPDESTGISRDVEVVRGRPVTVDAQVVPTGGEAVDNLLLPLKDAVAVRASGSYVTDVRNSPTQAADGSTATTWIPPQNGTVEPWLDLSWGPSRTLSTFKVGVGPGATPAPVAGVTVDGRPAAFTVSADGTYRLTGSPKGTSLRVYFTKGVALPQIAEVQVDALRDLYYRPADSTTTGLLCGLGPPIHLGSAAVETEIVGTIGQLRSGAPMQVRSCGLVPDLKSGRQTISIDRIDGFTPVSLQVSAPGDRQTAQQRLTVTENRWTEQDRSVTVAGGPVTVLAVPENFNAGWTATMGGRTLTSVLVNGWQQGWVVPAGSAARQITMSFTPAKPYQASLLVGALAALAVLVAAMVLLVAMVRERVGVRGLLAGLSGAGSGSAPDHASASEEPVGAPAIWWVAVVVVLAALFGGAFTAVGVVVALVTPWRWRSIARTAAVAVTVLAAILAASADFASAAEIADGATALVLGLLVGLVLRSASATGTLRRPHWSRVQGPGARWSWSGSRARKRQEQQPEPEPELPDDPETGAQR</sequence>
<keyword evidence="2" id="KW-0812">Transmembrane</keyword>
<proteinExistence type="predicted"/>
<gene>
    <name evidence="4" type="ORF">DFJ65_2070</name>
</gene>
<feature type="transmembrane region" description="Helical" evidence="2">
    <location>
        <begin position="1278"/>
        <end position="1306"/>
    </location>
</feature>
<keyword evidence="2" id="KW-0472">Membrane</keyword>
<protein>
    <submittedName>
        <fullName evidence="4">Arabinofuranan 3-O-arabinosyltransferase</fullName>
    </submittedName>
</protein>
<dbReference type="Gene3D" id="2.60.120.260">
    <property type="entry name" value="Galactose-binding domain-like"/>
    <property type="match status" value="1"/>
</dbReference>
<feature type="transmembrane region" description="Helical" evidence="2">
    <location>
        <begin position="336"/>
        <end position="356"/>
    </location>
</feature>
<accession>A0A3D9UNW4</accession>
<evidence type="ECO:0000256" key="2">
    <source>
        <dbReference type="SAM" id="Phobius"/>
    </source>
</evidence>
<keyword evidence="5" id="KW-1185">Reference proteome</keyword>
<name>A0A3D9UNW4_9MICO</name>
<dbReference type="EMBL" id="QTUA01000001">
    <property type="protein sequence ID" value="REF31029.1"/>
    <property type="molecule type" value="Genomic_DNA"/>
</dbReference>
<dbReference type="Proteomes" id="UP000256253">
    <property type="component" value="Unassembled WGS sequence"/>
</dbReference>
<feature type="transmembrane region" description="Helical" evidence="2">
    <location>
        <begin position="128"/>
        <end position="151"/>
    </location>
</feature>
<feature type="transmembrane region" description="Helical" evidence="2">
    <location>
        <begin position="210"/>
        <end position="228"/>
    </location>
</feature>
<feature type="region of interest" description="Disordered" evidence="1">
    <location>
        <begin position="1369"/>
        <end position="1413"/>
    </location>
</feature>
<dbReference type="SUPFAM" id="SSF49785">
    <property type="entry name" value="Galactose-binding domain-like"/>
    <property type="match status" value="1"/>
</dbReference>
<feature type="domain" description="Alpha-(1-&gt;3)-arabinofuranosyltransferase N-terminal GT-C" evidence="3">
    <location>
        <begin position="38"/>
        <end position="689"/>
    </location>
</feature>
<feature type="transmembrane region" description="Helical" evidence="2">
    <location>
        <begin position="310"/>
        <end position="329"/>
    </location>
</feature>
<organism evidence="4 5">
    <name type="scientific">Calidifontibacter indicus</name>
    <dbReference type="NCBI Taxonomy" id="419650"/>
    <lineage>
        <taxon>Bacteria</taxon>
        <taxon>Bacillati</taxon>
        <taxon>Actinomycetota</taxon>
        <taxon>Actinomycetes</taxon>
        <taxon>Micrococcales</taxon>
        <taxon>Dermacoccaceae</taxon>
        <taxon>Calidifontibacter</taxon>
    </lineage>
</organism>
<evidence type="ECO:0000256" key="1">
    <source>
        <dbReference type="SAM" id="MobiDB-lite"/>
    </source>
</evidence>
<dbReference type="Pfam" id="PF11847">
    <property type="entry name" value="GT-C_AftD"/>
    <property type="match status" value="1"/>
</dbReference>